<proteinExistence type="inferred from homology"/>
<feature type="transmembrane region" description="Helical" evidence="6">
    <location>
        <begin position="68"/>
        <end position="88"/>
    </location>
</feature>
<dbReference type="PANTHER" id="PTHR10556:SF35">
    <property type="entry name" value="3-OXO-5-ALPHA-STEROID 4-DEHYDROGENASE FAMILY PROTEIN"/>
    <property type="match status" value="1"/>
</dbReference>
<accession>A0A4U5R0L7</accession>
<feature type="transmembrane region" description="Helical" evidence="6">
    <location>
        <begin position="158"/>
        <end position="176"/>
    </location>
</feature>
<dbReference type="InterPro" id="IPR001104">
    <property type="entry name" value="3-oxo-5_a-steroid_4-DH_C"/>
</dbReference>
<dbReference type="EMBL" id="RCHU01000045">
    <property type="protein sequence ID" value="TKS17140.1"/>
    <property type="molecule type" value="Genomic_DNA"/>
</dbReference>
<dbReference type="Pfam" id="PF02544">
    <property type="entry name" value="Steroid_dh"/>
    <property type="match status" value="1"/>
</dbReference>
<feature type="transmembrane region" description="Helical" evidence="6">
    <location>
        <begin position="127"/>
        <end position="146"/>
    </location>
</feature>
<comment type="similarity">
    <text evidence="2">Belongs to the steroid 5-alpha reductase family.</text>
</comment>
<gene>
    <name evidence="8" type="ORF">D5086_0000019710</name>
</gene>
<dbReference type="AlphaFoldDB" id="A0A4U5R0L7"/>
<comment type="caution">
    <text evidence="8">The sequence shown here is derived from an EMBL/GenBank/DDBJ whole genome shotgun (WGS) entry which is preliminary data.</text>
</comment>
<dbReference type="PROSITE" id="PS50244">
    <property type="entry name" value="S5A_REDUCTASE"/>
    <property type="match status" value="1"/>
</dbReference>
<dbReference type="GO" id="GO:0016627">
    <property type="term" value="F:oxidoreductase activity, acting on the CH-CH group of donors"/>
    <property type="evidence" value="ECO:0007669"/>
    <property type="project" value="InterPro"/>
</dbReference>
<reference evidence="8" key="1">
    <citation type="submission" date="2018-10" db="EMBL/GenBank/DDBJ databases">
        <title>Population genomic analysis revealed the cold adaptation of white poplar.</title>
        <authorList>
            <person name="Liu Y.-J."/>
        </authorList>
    </citation>
    <scope>NUCLEOTIDE SEQUENCE [LARGE SCALE GENOMIC DNA]</scope>
    <source>
        <strain evidence="8">PAL-ZL1</strain>
    </source>
</reference>
<feature type="transmembrane region" description="Helical" evidence="6">
    <location>
        <begin position="17"/>
        <end position="39"/>
    </location>
</feature>
<dbReference type="InterPro" id="IPR039357">
    <property type="entry name" value="SRD5A/TECR"/>
</dbReference>
<evidence type="ECO:0000256" key="6">
    <source>
        <dbReference type="SAM" id="Phobius"/>
    </source>
</evidence>
<evidence type="ECO:0000256" key="2">
    <source>
        <dbReference type="ARBA" id="ARBA00007742"/>
    </source>
</evidence>
<sequence length="267" mass="30115">MASMLSRLIIFPTPPSMIVPVMSVVSLVAIAGLGVSEILGKHLQYSKFWNLNSAKSSRKQIQLSSRTGMLVLYVPAFLSGVASFVLYPNHDLRLFLVKATLTIHFFKRVIEVLFVHRYSGGMEVESLIPITLSYFTSSVFVIYAQHLAQGLPEPAIDLMYPGLLLFLIGISGNFYHHRLLSKLRSKDDREYKVPKGGLFDLVICPHYLFEILGILGISLTAQTLYAFSFFVGTTLYLSGRSYSTRRWYLSQFKDFPKDVKALIPLVF</sequence>
<evidence type="ECO:0000256" key="5">
    <source>
        <dbReference type="ARBA" id="ARBA00023136"/>
    </source>
</evidence>
<feature type="transmembrane region" description="Helical" evidence="6">
    <location>
        <begin position="223"/>
        <end position="239"/>
    </location>
</feature>
<protein>
    <recommendedName>
        <fullName evidence="7">3-oxo-5-alpha-steroid 4-dehydrogenase C-terminal domain-containing protein</fullName>
    </recommendedName>
</protein>
<feature type="transmembrane region" description="Helical" evidence="6">
    <location>
        <begin position="197"/>
        <end position="217"/>
    </location>
</feature>
<evidence type="ECO:0000256" key="3">
    <source>
        <dbReference type="ARBA" id="ARBA00022692"/>
    </source>
</evidence>
<keyword evidence="5 6" id="KW-0472">Membrane</keyword>
<dbReference type="Gene3D" id="1.20.120.1630">
    <property type="match status" value="1"/>
</dbReference>
<evidence type="ECO:0000256" key="4">
    <source>
        <dbReference type="ARBA" id="ARBA00022989"/>
    </source>
</evidence>
<evidence type="ECO:0000259" key="7">
    <source>
        <dbReference type="Pfam" id="PF02544"/>
    </source>
</evidence>
<keyword evidence="3 6" id="KW-0812">Transmembrane</keyword>
<dbReference type="STRING" id="43335.A0A4U5R0L7"/>
<dbReference type="GO" id="GO:0016020">
    <property type="term" value="C:membrane"/>
    <property type="evidence" value="ECO:0007669"/>
    <property type="project" value="UniProtKB-SubCell"/>
</dbReference>
<name>A0A4U5R0L7_POPAL</name>
<organism evidence="8">
    <name type="scientific">Populus alba</name>
    <name type="common">White poplar</name>
    <dbReference type="NCBI Taxonomy" id="43335"/>
    <lineage>
        <taxon>Eukaryota</taxon>
        <taxon>Viridiplantae</taxon>
        <taxon>Streptophyta</taxon>
        <taxon>Embryophyta</taxon>
        <taxon>Tracheophyta</taxon>
        <taxon>Spermatophyta</taxon>
        <taxon>Magnoliopsida</taxon>
        <taxon>eudicotyledons</taxon>
        <taxon>Gunneridae</taxon>
        <taxon>Pentapetalae</taxon>
        <taxon>rosids</taxon>
        <taxon>fabids</taxon>
        <taxon>Malpighiales</taxon>
        <taxon>Salicaceae</taxon>
        <taxon>Saliceae</taxon>
        <taxon>Populus</taxon>
    </lineage>
</organism>
<evidence type="ECO:0000313" key="8">
    <source>
        <dbReference type="EMBL" id="TKS17140.1"/>
    </source>
</evidence>
<dbReference type="PANTHER" id="PTHR10556">
    <property type="entry name" value="3-OXO-5-ALPHA-STEROID 4-DEHYDROGENASE"/>
    <property type="match status" value="1"/>
</dbReference>
<dbReference type="FunFam" id="1.20.120.1630:FF:000017">
    <property type="entry name" value="3-oxo-5-alpha-steroid 4-dehydrogenase family protein"/>
    <property type="match status" value="1"/>
</dbReference>
<evidence type="ECO:0000256" key="1">
    <source>
        <dbReference type="ARBA" id="ARBA00004141"/>
    </source>
</evidence>
<dbReference type="GO" id="GO:0006629">
    <property type="term" value="P:lipid metabolic process"/>
    <property type="evidence" value="ECO:0007669"/>
    <property type="project" value="InterPro"/>
</dbReference>
<feature type="domain" description="3-oxo-5-alpha-steroid 4-dehydrogenase C-terminal" evidence="7">
    <location>
        <begin position="137"/>
        <end position="267"/>
    </location>
</feature>
<keyword evidence="4 6" id="KW-1133">Transmembrane helix</keyword>
<feature type="transmembrane region" description="Helical" evidence="6">
    <location>
        <begin position="94"/>
        <end position="115"/>
    </location>
</feature>
<comment type="subcellular location">
    <subcellularLocation>
        <location evidence="1">Membrane</location>
        <topology evidence="1">Multi-pass membrane protein</topology>
    </subcellularLocation>
</comment>